<keyword evidence="1" id="KW-1133">Transmembrane helix</keyword>
<proteinExistence type="predicted"/>
<organism evidence="2 3">
    <name type="scientific">Thiorhodococcus drewsii AZ1</name>
    <dbReference type="NCBI Taxonomy" id="765913"/>
    <lineage>
        <taxon>Bacteria</taxon>
        <taxon>Pseudomonadati</taxon>
        <taxon>Pseudomonadota</taxon>
        <taxon>Gammaproteobacteria</taxon>
        <taxon>Chromatiales</taxon>
        <taxon>Chromatiaceae</taxon>
        <taxon>Thiorhodococcus</taxon>
    </lineage>
</organism>
<gene>
    <name evidence="2" type="ORF">ThidrDRAFT_1777</name>
</gene>
<accession>G2E0G4</accession>
<evidence type="ECO:0000313" key="2">
    <source>
        <dbReference type="EMBL" id="EGV31892.1"/>
    </source>
</evidence>
<protein>
    <submittedName>
        <fullName evidence="2">Uncharacterized protein</fullName>
    </submittedName>
</protein>
<evidence type="ECO:0000313" key="3">
    <source>
        <dbReference type="Proteomes" id="UP000004200"/>
    </source>
</evidence>
<feature type="transmembrane region" description="Helical" evidence="1">
    <location>
        <begin position="20"/>
        <end position="41"/>
    </location>
</feature>
<reference evidence="2 3" key="1">
    <citation type="submission" date="2011-06" db="EMBL/GenBank/DDBJ databases">
        <title>The draft genome of Thiorhodococcus drewsii AZ1.</title>
        <authorList>
            <consortium name="US DOE Joint Genome Institute (JGI-PGF)"/>
            <person name="Lucas S."/>
            <person name="Han J."/>
            <person name="Lapidus A."/>
            <person name="Cheng J.-F."/>
            <person name="Goodwin L."/>
            <person name="Pitluck S."/>
            <person name="Peters L."/>
            <person name="Land M.L."/>
            <person name="Hauser L."/>
            <person name="Vogl K."/>
            <person name="Liu Z."/>
            <person name="Imhoff J."/>
            <person name="Thiel V."/>
            <person name="Frigaard N.-U."/>
            <person name="Bryant D.A."/>
            <person name="Woyke T.J."/>
        </authorList>
    </citation>
    <scope>NUCLEOTIDE SEQUENCE [LARGE SCALE GENOMIC DNA]</scope>
    <source>
        <strain evidence="2 3">AZ1</strain>
    </source>
</reference>
<dbReference type="EMBL" id="AFWT01000010">
    <property type="protein sequence ID" value="EGV31892.1"/>
    <property type="molecule type" value="Genomic_DNA"/>
</dbReference>
<keyword evidence="1" id="KW-0472">Membrane</keyword>
<comment type="caution">
    <text evidence="2">The sequence shown here is derived from an EMBL/GenBank/DDBJ whole genome shotgun (WGS) entry which is preliminary data.</text>
</comment>
<dbReference type="RefSeq" id="WP_007040491.1">
    <property type="nucleotide sequence ID" value="NZ_AFWT01000010.1"/>
</dbReference>
<evidence type="ECO:0000256" key="1">
    <source>
        <dbReference type="SAM" id="Phobius"/>
    </source>
</evidence>
<name>G2E0G4_9GAMM</name>
<dbReference type="STRING" id="765913.ThidrDRAFT_1777"/>
<sequence length="169" mass="18529">MSFGGDRSARKAGQPSWLPLLWGVSGVLAVLLVVALVLRLWPLLHPTVVALAQPESPCDLRLGDCRASFLDGAHVTFGILPRAIPIMTPLKLDVRIEAVEPTAVEVDFVGVDMNMGFNRVKLTALGEGRYRGQGMLPVCVRASMIWEARVLLHTSRGIMAAPFRFETRR</sequence>
<dbReference type="AlphaFoldDB" id="G2E0G4"/>
<dbReference type="eggNOG" id="ENOG5033ID4">
    <property type="taxonomic scope" value="Bacteria"/>
</dbReference>
<keyword evidence="3" id="KW-1185">Reference proteome</keyword>
<dbReference type="Proteomes" id="UP000004200">
    <property type="component" value="Unassembled WGS sequence"/>
</dbReference>
<keyword evidence="1" id="KW-0812">Transmembrane</keyword>